<evidence type="ECO:0000256" key="1">
    <source>
        <dbReference type="SAM" id="MobiDB-lite"/>
    </source>
</evidence>
<name>A0A521FTF3_9RHOB</name>
<dbReference type="RefSeq" id="WP_235891546.1">
    <property type="nucleotide sequence ID" value="NZ_FXTO01000054.1"/>
</dbReference>
<reference evidence="2 3" key="1">
    <citation type="submission" date="2017-05" db="EMBL/GenBank/DDBJ databases">
        <authorList>
            <person name="Varghese N."/>
            <person name="Submissions S."/>
        </authorList>
    </citation>
    <scope>NUCLEOTIDE SEQUENCE [LARGE SCALE GENOMIC DNA]</scope>
    <source>
        <strain evidence="2 3">DSM 29506</strain>
    </source>
</reference>
<dbReference type="AlphaFoldDB" id="A0A521FTF3"/>
<protein>
    <submittedName>
        <fullName evidence="2">Uncharacterized protein</fullName>
    </submittedName>
</protein>
<organism evidence="2 3">
    <name type="scientific">Thalassovita litoralis</name>
    <dbReference type="NCBI Taxonomy" id="1010611"/>
    <lineage>
        <taxon>Bacteria</taxon>
        <taxon>Pseudomonadati</taxon>
        <taxon>Pseudomonadota</taxon>
        <taxon>Alphaproteobacteria</taxon>
        <taxon>Rhodobacterales</taxon>
        <taxon>Roseobacteraceae</taxon>
        <taxon>Thalassovita</taxon>
    </lineage>
</organism>
<evidence type="ECO:0000313" key="2">
    <source>
        <dbReference type="EMBL" id="SMO99449.1"/>
    </source>
</evidence>
<keyword evidence="3" id="KW-1185">Reference proteome</keyword>
<dbReference type="EMBL" id="FXTO01000054">
    <property type="protein sequence ID" value="SMO99449.1"/>
    <property type="molecule type" value="Genomic_DNA"/>
</dbReference>
<gene>
    <name evidence="2" type="ORF">SAMN06265173_1545</name>
</gene>
<sequence>MSFEGWDFSCPDWEERLTQGLTPIPALPIDETEGQCAVDYYNKLRLPDVPGQPTLASKAGMKRMSAPSRGLMHQPETNIGNLWGVWMAIDAENLNIILTARDREFAKAMERNTKAVQKFSQRTRKNLSSTTRNFDKLARAAKALIPVLIGAFSVQMVTNAAKFGKELSNLANISGIGVEQFQRLAMGARTVGISSEKLADIYKDVNDRVGEFVETGGGPMKDFFEKIAPAVGVTADQFARLSGPEALQLYVDTLEKAGVSQQELTFYLEAMASDTTALIPLLKSGGQEMKRLGDEAGKAGRIMSAETIEKVSALDDRFAEMKDTLRTQLITALGDSSDELETLADFVEDYGIPALEKLIGFTASAAELFDGLAKGVAEFIRLSKIAMNIDAPTGPGAQYSPEDYGPGHADPDPPATGAGQTGYVDENGNWVEYGTGNTKEIPGINAPKDPPKSTRTRSNTSSGGKGGRTSADKEMNSLLRERDRILKDLETEQEAYNRQVDTLNKLQQLGKISAEDYDKAMAHLRDELVKAKFEGLVDSLDDVSQALVRATMYGEDLGESLGNVFRQIVADLIASNLTRHMTDLVTALGGGGSSGGTIMNFLGSLFKKRASGGSVQASQPYWTGEHGPEPFVPAVNGRVLSVGQAKQAMAGSGAGVVVNQTINVSTGVQQTVRAEIKTLLPKISEATKAAVADTARRNPRFKSSFS</sequence>
<feature type="region of interest" description="Disordered" evidence="1">
    <location>
        <begin position="393"/>
        <end position="476"/>
    </location>
</feature>
<dbReference type="Proteomes" id="UP000316030">
    <property type="component" value="Unassembled WGS sequence"/>
</dbReference>
<proteinExistence type="predicted"/>
<accession>A0A521FTF3</accession>
<evidence type="ECO:0000313" key="3">
    <source>
        <dbReference type="Proteomes" id="UP000316030"/>
    </source>
</evidence>